<protein>
    <submittedName>
        <fullName evidence="7">TerC family protein</fullName>
    </submittedName>
</protein>
<evidence type="ECO:0000313" key="7">
    <source>
        <dbReference type="EMBL" id="GAA2373863.1"/>
    </source>
</evidence>
<keyword evidence="5 6" id="KW-0472">Membrane</keyword>
<evidence type="ECO:0000256" key="1">
    <source>
        <dbReference type="ARBA" id="ARBA00004141"/>
    </source>
</evidence>
<reference evidence="8" key="1">
    <citation type="journal article" date="2019" name="Int. J. Syst. Evol. Microbiol.">
        <title>The Global Catalogue of Microorganisms (GCM) 10K type strain sequencing project: providing services to taxonomists for standard genome sequencing and annotation.</title>
        <authorList>
            <consortium name="The Broad Institute Genomics Platform"/>
            <consortium name="The Broad Institute Genome Sequencing Center for Infectious Disease"/>
            <person name="Wu L."/>
            <person name="Ma J."/>
        </authorList>
    </citation>
    <scope>NUCLEOTIDE SEQUENCE [LARGE SCALE GENOMIC DNA]</scope>
    <source>
        <strain evidence="8">JCM 16227</strain>
    </source>
</reference>
<feature type="transmembrane region" description="Helical" evidence="6">
    <location>
        <begin position="231"/>
        <end position="258"/>
    </location>
</feature>
<gene>
    <name evidence="7" type="ORF">GCM10009855_11350</name>
</gene>
<dbReference type="InterPro" id="IPR005496">
    <property type="entry name" value="Integral_membrane_TerC"/>
</dbReference>
<dbReference type="Pfam" id="PF03741">
    <property type="entry name" value="TerC"/>
    <property type="match status" value="1"/>
</dbReference>
<feature type="transmembrane region" description="Helical" evidence="6">
    <location>
        <begin position="264"/>
        <end position="285"/>
    </location>
</feature>
<dbReference type="PANTHER" id="PTHR30238">
    <property type="entry name" value="MEMBRANE BOUND PREDICTED REDOX MODULATOR"/>
    <property type="match status" value="1"/>
</dbReference>
<evidence type="ECO:0000256" key="6">
    <source>
        <dbReference type="SAM" id="Phobius"/>
    </source>
</evidence>
<dbReference type="PANTHER" id="PTHR30238:SF0">
    <property type="entry name" value="THYLAKOID MEMBRANE PROTEIN TERC, CHLOROPLASTIC"/>
    <property type="match status" value="1"/>
</dbReference>
<evidence type="ECO:0000313" key="8">
    <source>
        <dbReference type="Proteomes" id="UP001501170"/>
    </source>
</evidence>
<feature type="transmembrane region" description="Helical" evidence="6">
    <location>
        <begin position="116"/>
        <end position="134"/>
    </location>
</feature>
<keyword evidence="4 6" id="KW-1133">Transmembrane helix</keyword>
<keyword evidence="3 6" id="KW-0812">Transmembrane</keyword>
<evidence type="ECO:0000256" key="4">
    <source>
        <dbReference type="ARBA" id="ARBA00022989"/>
    </source>
</evidence>
<keyword evidence="8" id="KW-1185">Reference proteome</keyword>
<feature type="transmembrane region" description="Helical" evidence="6">
    <location>
        <begin position="43"/>
        <end position="65"/>
    </location>
</feature>
<dbReference type="Proteomes" id="UP001501170">
    <property type="component" value="Unassembled WGS sequence"/>
</dbReference>
<comment type="caution">
    <text evidence="7">The sequence shown here is derived from an EMBL/GenBank/DDBJ whole genome shotgun (WGS) entry which is preliminary data.</text>
</comment>
<feature type="transmembrane region" description="Helical" evidence="6">
    <location>
        <begin position="334"/>
        <end position="357"/>
    </location>
</feature>
<comment type="similarity">
    <text evidence="2">Belongs to the TerC family.</text>
</comment>
<name>A0ABP5UCL0_9ACTN</name>
<evidence type="ECO:0000256" key="5">
    <source>
        <dbReference type="ARBA" id="ARBA00023136"/>
    </source>
</evidence>
<accession>A0ABP5UCL0</accession>
<evidence type="ECO:0000256" key="2">
    <source>
        <dbReference type="ARBA" id="ARBA00007511"/>
    </source>
</evidence>
<dbReference type="NCBIfam" id="TIGR03718">
    <property type="entry name" value="R_switched_Alx"/>
    <property type="match status" value="1"/>
</dbReference>
<sequence length="373" mass="41074">MVRHPRIGCRAPLPGPPPAPPVGETSSIVASCYVLEEYMNVTVVTWLVTGAVILGLFVFDFFAHVRTPHEPTLRESGFWSAVYIGIAVLFGGFVWWKWGGTYGGEYFAGYVTEKALSVDNLFVFVVIMTSFAVPRVYQQKVLLLGIVMALVMRGAFIAVGAAAINAYSWVFYLFGLILLVTAVKLLKESDEPAVHERERESRLERFVKKWFRATDVYDGDRLTTKIDGKRYITPLLVVLIIIGFTDVLFALDSIPAIYGLTQEPYLVFTANAFALMGLRQLYFLLGGMLDRLIYLSYGLSLILAFIGVKLVLHALHENTLPFINGGESVPVPEIGTPLSLGIIGGTLLATTVASLVVSRKRSRDAADVGPSRQ</sequence>
<dbReference type="InterPro" id="IPR022369">
    <property type="entry name" value="Integral_membrane_TerC_rswitch"/>
</dbReference>
<organism evidence="7 8">
    <name type="scientific">Gordonia cholesterolivorans</name>
    <dbReference type="NCBI Taxonomy" id="559625"/>
    <lineage>
        <taxon>Bacteria</taxon>
        <taxon>Bacillati</taxon>
        <taxon>Actinomycetota</taxon>
        <taxon>Actinomycetes</taxon>
        <taxon>Mycobacteriales</taxon>
        <taxon>Gordoniaceae</taxon>
        <taxon>Gordonia</taxon>
    </lineage>
</organism>
<dbReference type="EMBL" id="BAAARB010000004">
    <property type="protein sequence ID" value="GAA2373863.1"/>
    <property type="molecule type" value="Genomic_DNA"/>
</dbReference>
<evidence type="ECO:0000256" key="3">
    <source>
        <dbReference type="ARBA" id="ARBA00022692"/>
    </source>
</evidence>
<feature type="transmembrane region" description="Helical" evidence="6">
    <location>
        <begin position="292"/>
        <end position="314"/>
    </location>
</feature>
<feature type="transmembrane region" description="Helical" evidence="6">
    <location>
        <begin position="169"/>
        <end position="186"/>
    </location>
</feature>
<feature type="transmembrane region" description="Helical" evidence="6">
    <location>
        <begin position="77"/>
        <end position="96"/>
    </location>
</feature>
<proteinExistence type="inferred from homology"/>
<feature type="transmembrane region" description="Helical" evidence="6">
    <location>
        <begin position="141"/>
        <end position="163"/>
    </location>
</feature>
<comment type="subcellular location">
    <subcellularLocation>
        <location evidence="1">Membrane</location>
        <topology evidence="1">Multi-pass membrane protein</topology>
    </subcellularLocation>
</comment>